<organism evidence="1 2">
    <name type="scientific">Lysinibacillus sphaericus OT4b.31</name>
    <dbReference type="NCBI Taxonomy" id="1285586"/>
    <lineage>
        <taxon>Bacteria</taxon>
        <taxon>Bacillati</taxon>
        <taxon>Bacillota</taxon>
        <taxon>Bacilli</taxon>
        <taxon>Bacillales</taxon>
        <taxon>Bacillaceae</taxon>
        <taxon>Lysinibacillus</taxon>
    </lineage>
</organism>
<evidence type="ECO:0000313" key="2">
    <source>
        <dbReference type="Proteomes" id="UP000013911"/>
    </source>
</evidence>
<reference evidence="1 2" key="1">
    <citation type="submission" date="2013-04" db="EMBL/GenBank/DDBJ databases">
        <title>Draft genome of the heavy metal tolerant bacterium Lysinibacillus sphaericus strain OT4b.31.</title>
        <authorList>
            <person name="Pena-Montenegro T.D."/>
            <person name="Dussan J."/>
        </authorList>
    </citation>
    <scope>NUCLEOTIDE SEQUENCE [LARGE SCALE GENOMIC DNA]</scope>
    <source>
        <strain evidence="1 2">OT4b.31</strain>
    </source>
</reference>
<dbReference type="HOGENOM" id="CLU_1203443_0_0_9"/>
<evidence type="ECO:0000313" key="1">
    <source>
        <dbReference type="EMBL" id="EON72235.1"/>
    </source>
</evidence>
<dbReference type="Proteomes" id="UP000013911">
    <property type="component" value="Unassembled WGS sequence"/>
</dbReference>
<protein>
    <submittedName>
        <fullName evidence="1">Uncharacterized protein</fullName>
    </submittedName>
</protein>
<name>R7ZDL0_LYSSH</name>
<dbReference type="OrthoDB" id="2943376at2"/>
<gene>
    <name evidence="1" type="ORF">H131_11678</name>
</gene>
<dbReference type="EMBL" id="AQPX01000018">
    <property type="protein sequence ID" value="EON72235.1"/>
    <property type="molecule type" value="Genomic_DNA"/>
</dbReference>
<comment type="caution">
    <text evidence="1">The sequence shown here is derived from an EMBL/GenBank/DDBJ whole genome shotgun (WGS) entry which is preliminary data.</text>
</comment>
<dbReference type="AlphaFoldDB" id="R7ZDL0"/>
<proteinExistence type="predicted"/>
<sequence>MSEQVNNNYFEEIFNSIEMLPEQPRKKYRIVIQIPNSVIKNRDITVNAFALYIYLKRESFKKRDSKLQLDHKRVRHKLGMKDNRPLLAAFQNLHSQGLIEEEILKMPIHSPLIITLLEVATEPFTQLPIELLDKVNIIKPCGLRLLYYYESFINRKQILRLFAFPCFETIKDDTGISHNAIIKYNNLLVKNKMLKIDKHKAEQGEYGFEKWNNHYSVLWDKIIS</sequence>
<accession>R7ZDL0</accession>
<dbReference type="PATRIC" id="fig|1285586.5.peg.2374"/>
<dbReference type="RefSeq" id="WP_010859280.1">
    <property type="nucleotide sequence ID" value="NZ_KB933398.1"/>
</dbReference>